<gene>
    <name evidence="2" type="ORF">MPEBLZ_00762</name>
</gene>
<sequence length="144" mass="16079">MGKTLGVKFLKVSLIYFIIGVTMGAIMTIGSIYDFVILSKLFERAHAHINLIGWVSLSIIGFIYLILGNLGKPLYNEKLGNMGYWLINIGICAEFVALLIGGYAQASLFQAGNYVIKMLIVIFAFVMMIGVYFSVYNIYKTLNR</sequence>
<dbReference type="GO" id="GO:0009060">
    <property type="term" value="P:aerobic respiration"/>
    <property type="evidence" value="ECO:0007669"/>
    <property type="project" value="InterPro"/>
</dbReference>
<dbReference type="InterPro" id="IPR000883">
    <property type="entry name" value="Cyt_C_Oxase_1"/>
</dbReference>
<keyword evidence="1" id="KW-0472">Membrane</keyword>
<dbReference type="GO" id="GO:0020037">
    <property type="term" value="F:heme binding"/>
    <property type="evidence" value="ECO:0007669"/>
    <property type="project" value="InterPro"/>
</dbReference>
<feature type="transmembrane region" description="Helical" evidence="1">
    <location>
        <begin position="115"/>
        <end position="139"/>
    </location>
</feature>
<comment type="caution">
    <text evidence="2">The sequence shown here is derived from an EMBL/GenBank/DDBJ whole genome shotgun (WGS) entry which is preliminary data.</text>
</comment>
<feature type="transmembrane region" description="Helical" evidence="1">
    <location>
        <begin position="14"/>
        <end position="37"/>
    </location>
</feature>
<organism evidence="2 3">
    <name type="scientific">Candidatus Methanoperedens nitratireducens</name>
    <dbReference type="NCBI Taxonomy" id="1392998"/>
    <lineage>
        <taxon>Archaea</taxon>
        <taxon>Methanobacteriati</taxon>
        <taxon>Methanobacteriota</taxon>
        <taxon>Stenosarchaea group</taxon>
        <taxon>Methanomicrobia</taxon>
        <taxon>Methanosarcinales</taxon>
        <taxon>ANME-2 cluster</taxon>
        <taxon>Candidatus Methanoperedentaceae</taxon>
        <taxon>Candidatus Methanoperedens</taxon>
    </lineage>
</organism>
<dbReference type="Proteomes" id="UP000050360">
    <property type="component" value="Unassembled WGS sequence"/>
</dbReference>
<keyword evidence="1" id="KW-1133">Transmembrane helix</keyword>
<accession>A0A0P8A8T4</accession>
<dbReference type="GO" id="GO:0004129">
    <property type="term" value="F:cytochrome-c oxidase activity"/>
    <property type="evidence" value="ECO:0007669"/>
    <property type="project" value="InterPro"/>
</dbReference>
<dbReference type="SUPFAM" id="SSF81442">
    <property type="entry name" value="Cytochrome c oxidase subunit I-like"/>
    <property type="match status" value="1"/>
</dbReference>
<evidence type="ECO:0000313" key="3">
    <source>
        <dbReference type="Proteomes" id="UP000050360"/>
    </source>
</evidence>
<feature type="transmembrane region" description="Helical" evidence="1">
    <location>
        <begin position="49"/>
        <end position="70"/>
    </location>
</feature>
<proteinExistence type="predicted"/>
<dbReference type="InterPro" id="IPR036927">
    <property type="entry name" value="Cyt_c_oxase-like_su1_sf"/>
</dbReference>
<feature type="transmembrane region" description="Helical" evidence="1">
    <location>
        <begin position="82"/>
        <end position="103"/>
    </location>
</feature>
<dbReference type="Pfam" id="PF00115">
    <property type="entry name" value="COX1"/>
    <property type="match status" value="1"/>
</dbReference>
<dbReference type="AlphaFoldDB" id="A0A0P8A8T4"/>
<name>A0A0P8A8T4_9EURY</name>
<dbReference type="GO" id="GO:0016020">
    <property type="term" value="C:membrane"/>
    <property type="evidence" value="ECO:0007669"/>
    <property type="project" value="InterPro"/>
</dbReference>
<reference evidence="2 3" key="1">
    <citation type="submission" date="2015-09" db="EMBL/GenBank/DDBJ databases">
        <title>A metagenomics-based metabolic model of nitrate-dependent anaerobic oxidation of methane by Methanoperedens-like archaea.</title>
        <authorList>
            <person name="Arshad A."/>
            <person name="Speth D.R."/>
            <person name="De Graaf R.M."/>
            <person name="Op Den Camp H.J."/>
            <person name="Jetten M.S."/>
            <person name="Welte C.U."/>
        </authorList>
    </citation>
    <scope>NUCLEOTIDE SEQUENCE [LARGE SCALE GENOMIC DNA]</scope>
</reference>
<keyword evidence="1" id="KW-0812">Transmembrane</keyword>
<evidence type="ECO:0000256" key="1">
    <source>
        <dbReference type="SAM" id="Phobius"/>
    </source>
</evidence>
<dbReference type="EMBL" id="LKCM01000064">
    <property type="protein sequence ID" value="KPQ44668.1"/>
    <property type="molecule type" value="Genomic_DNA"/>
</dbReference>
<evidence type="ECO:0000313" key="2">
    <source>
        <dbReference type="EMBL" id="KPQ44668.1"/>
    </source>
</evidence>
<dbReference type="Gene3D" id="1.20.210.10">
    <property type="entry name" value="Cytochrome c oxidase-like, subunit I domain"/>
    <property type="match status" value="1"/>
</dbReference>
<protein>
    <submittedName>
        <fullName evidence="2">Cytochrome C and Quinol oxidase polypeptide I</fullName>
    </submittedName>
</protein>